<proteinExistence type="predicted"/>
<dbReference type="EC" id="2.7.1.172" evidence="1"/>
<organism evidence="3 4">
    <name type="scientific">Apiospora hydei</name>
    <dbReference type="NCBI Taxonomy" id="1337664"/>
    <lineage>
        <taxon>Eukaryota</taxon>
        <taxon>Fungi</taxon>
        <taxon>Dikarya</taxon>
        <taxon>Ascomycota</taxon>
        <taxon>Pezizomycotina</taxon>
        <taxon>Sordariomycetes</taxon>
        <taxon>Xylariomycetidae</taxon>
        <taxon>Amphisphaeriales</taxon>
        <taxon>Apiosporaceae</taxon>
        <taxon>Apiospora</taxon>
    </lineage>
</organism>
<comment type="catalytic activity">
    <reaction evidence="2">
        <text>N(6)-D-ribulosyl-L-lysyl-[protein] + ATP = N(6)-(3-O-phospho-D-ribulosyl)-L-lysyl-[protein] + ADP + H(+)</text>
        <dbReference type="Rhea" id="RHEA:48432"/>
        <dbReference type="Rhea" id="RHEA-COMP:12103"/>
        <dbReference type="Rhea" id="RHEA-COMP:12104"/>
        <dbReference type="ChEBI" id="CHEBI:15378"/>
        <dbReference type="ChEBI" id="CHEBI:30616"/>
        <dbReference type="ChEBI" id="CHEBI:90418"/>
        <dbReference type="ChEBI" id="CHEBI:90420"/>
        <dbReference type="ChEBI" id="CHEBI:456216"/>
        <dbReference type="EC" id="2.7.1.172"/>
    </reaction>
    <physiologicalReaction direction="left-to-right" evidence="2">
        <dbReference type="Rhea" id="RHEA:48433"/>
    </physiologicalReaction>
</comment>
<evidence type="ECO:0000313" key="4">
    <source>
        <dbReference type="Proteomes" id="UP001433268"/>
    </source>
</evidence>
<sequence>MSVQEIAKGVAEADEIDRLGPNVILDKNLMAGSIVLEVTPSGSSAWVKTIKIDIQLLDGTIKSYFKSRGLEMMEGTYISEKLIHSFIPEHVPAPLAFGSYESIPNMHYYICDYIDMTDDLPDPARFGQTLSKLHLNSMGKSPTGQYGFPLTTHLAFVPNDNTWTDTWTEWFSNAMRKMLEEEERSHGQDDELDRLKEALFTKVIPRLLRPMETGGNRIEPCLCHSDVWPGNVKPSVDDEEELVAPPRYHMGRAYVKEYFKNILPSKPEEDFEDRFALYAMRYDLLHSALFPKEPRFRATAMAEMQRLVDKYPEGFQEAVVL</sequence>
<dbReference type="Pfam" id="PF03881">
    <property type="entry name" value="Fructosamin_kin"/>
    <property type="match status" value="1"/>
</dbReference>
<dbReference type="Proteomes" id="UP001433268">
    <property type="component" value="Unassembled WGS sequence"/>
</dbReference>
<dbReference type="RefSeq" id="XP_066662357.1">
    <property type="nucleotide sequence ID" value="XM_066816665.1"/>
</dbReference>
<comment type="caution">
    <text evidence="3">The sequence shown here is derived from an EMBL/GenBank/DDBJ whole genome shotgun (WGS) entry which is preliminary data.</text>
</comment>
<dbReference type="PANTHER" id="PTHR12149">
    <property type="entry name" value="FRUCTOSAMINE 3 KINASE-RELATED PROTEIN"/>
    <property type="match status" value="1"/>
</dbReference>
<evidence type="ECO:0000256" key="2">
    <source>
        <dbReference type="ARBA" id="ARBA00048655"/>
    </source>
</evidence>
<evidence type="ECO:0000313" key="3">
    <source>
        <dbReference type="EMBL" id="KAK8065604.1"/>
    </source>
</evidence>
<accession>A0ABR1V347</accession>
<dbReference type="EMBL" id="JAQQWN010000009">
    <property type="protein sequence ID" value="KAK8065604.1"/>
    <property type="molecule type" value="Genomic_DNA"/>
</dbReference>
<dbReference type="GeneID" id="92049725"/>
<name>A0ABR1V347_9PEZI</name>
<dbReference type="SUPFAM" id="SSF56112">
    <property type="entry name" value="Protein kinase-like (PK-like)"/>
    <property type="match status" value="1"/>
</dbReference>
<dbReference type="InterPro" id="IPR011009">
    <property type="entry name" value="Kinase-like_dom_sf"/>
</dbReference>
<dbReference type="InterPro" id="IPR016477">
    <property type="entry name" value="Fructo-/Ketosamine-3-kinase"/>
</dbReference>
<keyword evidence="4" id="KW-1185">Reference proteome</keyword>
<gene>
    <name evidence="3" type="ORF">PG997_012351</name>
</gene>
<dbReference type="PANTHER" id="PTHR12149:SF8">
    <property type="entry name" value="PROTEIN-RIBULOSAMINE 3-KINASE"/>
    <property type="match status" value="1"/>
</dbReference>
<protein>
    <recommendedName>
        <fullName evidence="1">protein-ribulosamine 3-kinase</fullName>
        <ecNumber evidence="1">2.7.1.172</ecNumber>
    </recommendedName>
</protein>
<evidence type="ECO:0000256" key="1">
    <source>
        <dbReference type="ARBA" id="ARBA00011961"/>
    </source>
</evidence>
<reference evidence="3 4" key="1">
    <citation type="submission" date="2023-01" db="EMBL/GenBank/DDBJ databases">
        <title>Analysis of 21 Apiospora genomes using comparative genomics revels a genus with tremendous synthesis potential of carbohydrate active enzymes and secondary metabolites.</title>
        <authorList>
            <person name="Sorensen T."/>
        </authorList>
    </citation>
    <scope>NUCLEOTIDE SEQUENCE [LARGE SCALE GENOMIC DNA]</scope>
    <source>
        <strain evidence="3 4">CBS 114990</strain>
    </source>
</reference>
<dbReference type="Gene3D" id="3.90.1200.10">
    <property type="match status" value="1"/>
</dbReference>